<name>A0A0C9TB99_PAXIN</name>
<feature type="transmembrane region" description="Helical" evidence="2">
    <location>
        <begin position="168"/>
        <end position="190"/>
    </location>
</feature>
<evidence type="ECO:0000256" key="1">
    <source>
        <dbReference type="SAM" id="MobiDB-lite"/>
    </source>
</evidence>
<accession>A0A0C9TB99</accession>
<organism evidence="3 4">
    <name type="scientific">Paxillus involutus ATCC 200175</name>
    <dbReference type="NCBI Taxonomy" id="664439"/>
    <lineage>
        <taxon>Eukaryota</taxon>
        <taxon>Fungi</taxon>
        <taxon>Dikarya</taxon>
        <taxon>Basidiomycota</taxon>
        <taxon>Agaricomycotina</taxon>
        <taxon>Agaricomycetes</taxon>
        <taxon>Agaricomycetidae</taxon>
        <taxon>Boletales</taxon>
        <taxon>Paxilineae</taxon>
        <taxon>Paxillaceae</taxon>
        <taxon>Paxillus</taxon>
    </lineage>
</organism>
<evidence type="ECO:0000313" key="3">
    <source>
        <dbReference type="EMBL" id="KIJ05482.1"/>
    </source>
</evidence>
<evidence type="ECO:0000256" key="2">
    <source>
        <dbReference type="SAM" id="Phobius"/>
    </source>
</evidence>
<dbReference type="OrthoDB" id="2690349at2759"/>
<dbReference type="Proteomes" id="UP000053647">
    <property type="component" value="Unassembled WGS sequence"/>
</dbReference>
<protein>
    <submittedName>
        <fullName evidence="3">Uncharacterized protein</fullName>
    </submittedName>
</protein>
<keyword evidence="4" id="KW-1185">Reference proteome</keyword>
<keyword evidence="2" id="KW-1133">Transmembrane helix</keyword>
<reference evidence="4" key="2">
    <citation type="submission" date="2015-01" db="EMBL/GenBank/DDBJ databases">
        <title>Evolutionary Origins and Diversification of the Mycorrhizal Mutualists.</title>
        <authorList>
            <consortium name="DOE Joint Genome Institute"/>
            <consortium name="Mycorrhizal Genomics Consortium"/>
            <person name="Kohler A."/>
            <person name="Kuo A."/>
            <person name="Nagy L.G."/>
            <person name="Floudas D."/>
            <person name="Copeland A."/>
            <person name="Barry K.W."/>
            <person name="Cichocki N."/>
            <person name="Veneault-Fourrey C."/>
            <person name="LaButti K."/>
            <person name="Lindquist E.A."/>
            <person name="Lipzen A."/>
            <person name="Lundell T."/>
            <person name="Morin E."/>
            <person name="Murat C."/>
            <person name="Riley R."/>
            <person name="Ohm R."/>
            <person name="Sun H."/>
            <person name="Tunlid A."/>
            <person name="Henrissat B."/>
            <person name="Grigoriev I.V."/>
            <person name="Hibbett D.S."/>
            <person name="Martin F."/>
        </authorList>
    </citation>
    <scope>NUCLEOTIDE SEQUENCE [LARGE SCALE GENOMIC DNA]</scope>
    <source>
        <strain evidence="4">ATCC 200175</strain>
    </source>
</reference>
<dbReference type="HOGENOM" id="CLU_463148_0_0_1"/>
<gene>
    <name evidence="3" type="ORF">PAXINDRAFT_159031</name>
</gene>
<feature type="region of interest" description="Disordered" evidence="1">
    <location>
        <begin position="1"/>
        <end position="47"/>
    </location>
</feature>
<dbReference type="EMBL" id="KN820949">
    <property type="protein sequence ID" value="KIJ05482.1"/>
    <property type="molecule type" value="Genomic_DNA"/>
</dbReference>
<evidence type="ECO:0000313" key="4">
    <source>
        <dbReference type="Proteomes" id="UP000053647"/>
    </source>
</evidence>
<keyword evidence="2" id="KW-0472">Membrane</keyword>
<proteinExistence type="predicted"/>
<sequence>MYITAATKPPDIYSPGRHSQHQQDEALHRKKHPNATKHASEPDQDHGASMIVDEPIDLHFDKDPTSLSEPPTALSWKHLSHFLAHSNAIKNLLNMVVTVETHGNKSVQLARKSLSDDLQAYLGQLDRIVLAEWERRKRSNLGSVMSNSPSAMVFDTTRHFTTIEQLKLAAPHLIASLAMAVVLCVLSNVPRSATNFVLSAMKIIVMALCTSIMQALGTRYNSEIHEVISTQLAITENWPTDIHTVIRDFDHEPKSTTYACCTDCFSLYHPSSMTGAPQYPSHCTFRETLTSRACNTRLVHPDKVQCRTAQQSQPDVANVPLRPFEYQSIISWIGHLLARPGIEMAMAEMTAHQTPSTPVISLLTMIQSLWNRTFHTTMRDVWDRNIFHEFKGPDQRHFYKAPAGEASSGTLVFTIRRLQNMTSDVLFVPPAPLPRGLGYEHREKVNAKSYGSWSGKADSGAGERCSSYLKAFAYCPDLTEGQYATAFLEWSKANPGAEIQIPQVFPGPTTNLSKAWSEKPATTILGQDELKEVWSDLAVMVLPHWISCVPHNLRSPGHGKLKADQWWTACCIHLVITLVHIWGNLQPTE</sequence>
<feature type="transmembrane region" description="Helical" evidence="2">
    <location>
        <begin position="196"/>
        <end position="216"/>
    </location>
</feature>
<keyword evidence="2" id="KW-0812">Transmembrane</keyword>
<reference evidence="3 4" key="1">
    <citation type="submission" date="2014-06" db="EMBL/GenBank/DDBJ databases">
        <authorList>
            <consortium name="DOE Joint Genome Institute"/>
            <person name="Kuo A."/>
            <person name="Kohler A."/>
            <person name="Nagy L.G."/>
            <person name="Floudas D."/>
            <person name="Copeland A."/>
            <person name="Barry K.W."/>
            <person name="Cichocki N."/>
            <person name="Veneault-Fourrey C."/>
            <person name="LaButti K."/>
            <person name="Lindquist E.A."/>
            <person name="Lipzen A."/>
            <person name="Lundell T."/>
            <person name="Morin E."/>
            <person name="Murat C."/>
            <person name="Sun H."/>
            <person name="Tunlid A."/>
            <person name="Henrissat B."/>
            <person name="Grigoriev I.V."/>
            <person name="Hibbett D.S."/>
            <person name="Martin F."/>
            <person name="Nordberg H.P."/>
            <person name="Cantor M.N."/>
            <person name="Hua S.X."/>
        </authorList>
    </citation>
    <scope>NUCLEOTIDE SEQUENCE [LARGE SCALE GENOMIC DNA]</scope>
    <source>
        <strain evidence="3 4">ATCC 200175</strain>
    </source>
</reference>
<dbReference type="AlphaFoldDB" id="A0A0C9TB99"/>